<evidence type="ECO:0000313" key="2">
    <source>
        <dbReference type="Proteomes" id="UP000185911"/>
    </source>
</evidence>
<sequence>MNSIPLKGEVSNQDQFLMNDAIAMNLLHAVVFVDDHCALVVRFGRRHPQDDKSQVPQHVTCQHANDTHSKHAFFGEVCDALDGVTQALISGRQQVLADFGRFVDQHRPHTAKLIAGYERVGHPSQAELVVIARKYFAQYGLRAGNCQLE</sequence>
<evidence type="ECO:0000313" key="1">
    <source>
        <dbReference type="EMBL" id="OLP07033.1"/>
    </source>
</evidence>
<name>A0A1Q8YGA7_9BURK</name>
<protein>
    <submittedName>
        <fullName evidence="1">Uncharacterized protein</fullName>
    </submittedName>
</protein>
<organism evidence="1 2">
    <name type="scientific">Rhodoferax antarcticus ANT.BR</name>
    <dbReference type="NCBI Taxonomy" id="1111071"/>
    <lineage>
        <taxon>Bacteria</taxon>
        <taxon>Pseudomonadati</taxon>
        <taxon>Pseudomonadota</taxon>
        <taxon>Betaproteobacteria</taxon>
        <taxon>Burkholderiales</taxon>
        <taxon>Comamonadaceae</taxon>
        <taxon>Rhodoferax</taxon>
    </lineage>
</organism>
<accession>A0A1Q8YGA7</accession>
<keyword evidence="2" id="KW-1185">Reference proteome</keyword>
<reference evidence="1 2" key="1">
    <citation type="submission" date="2017-01" db="EMBL/GenBank/DDBJ databases">
        <title>Genome sequence of Rhodoferax antarcticus ANT.BR, a psychrophilic purple nonsulfur bacterium from an Antarctic microbial mat.</title>
        <authorList>
            <person name="Baker J."/>
            <person name="Riester C."/>
            <person name="Skinner B."/>
            <person name="Newell A."/>
            <person name="Swingley W."/>
            <person name="Madigan M."/>
            <person name="Jung D."/>
            <person name="Asao M."/>
            <person name="Chen M."/>
            <person name="Loughlin P."/>
            <person name="Pan H."/>
            <person name="Lin S."/>
            <person name="Li N."/>
            <person name="Shaw J."/>
            <person name="Prado M."/>
            <person name="Sherman C."/>
            <person name="Li X."/>
            <person name="Tang J."/>
            <person name="Blankenship R."/>
            <person name="Zhao T."/>
            <person name="Touchman J."/>
            <person name="Sattley M."/>
        </authorList>
    </citation>
    <scope>NUCLEOTIDE SEQUENCE [LARGE SCALE GENOMIC DNA]</scope>
    <source>
        <strain evidence="1 2">ANT.BR</strain>
    </source>
</reference>
<dbReference type="AlphaFoldDB" id="A0A1Q8YGA7"/>
<dbReference type="Proteomes" id="UP000185911">
    <property type="component" value="Unassembled WGS sequence"/>
</dbReference>
<proteinExistence type="predicted"/>
<dbReference type="EMBL" id="MSYM01000011">
    <property type="protein sequence ID" value="OLP07033.1"/>
    <property type="molecule type" value="Genomic_DNA"/>
</dbReference>
<comment type="caution">
    <text evidence="1">The sequence shown here is derived from an EMBL/GenBank/DDBJ whole genome shotgun (WGS) entry which is preliminary data.</text>
</comment>
<gene>
    <name evidence="1" type="ORF">BLL52_1784</name>
</gene>